<comment type="similarity">
    <text evidence="2">Belongs to the EspG family.</text>
</comment>
<comment type="caution">
    <text evidence="5">The sequence shown here is derived from an EMBL/GenBank/DDBJ whole genome shotgun (WGS) entry which is preliminary data.</text>
</comment>
<protein>
    <recommendedName>
        <fullName evidence="7">ESX secretion-associated protein EspG</fullName>
    </recommendedName>
</protein>
<evidence type="ECO:0008006" key="7">
    <source>
        <dbReference type="Google" id="ProtNLM"/>
    </source>
</evidence>
<evidence type="ECO:0000256" key="3">
    <source>
        <dbReference type="ARBA" id="ARBA00022490"/>
    </source>
</evidence>
<dbReference type="AlphaFoldDB" id="A0A511M853"/>
<evidence type="ECO:0000256" key="2">
    <source>
        <dbReference type="ARBA" id="ARBA00006411"/>
    </source>
</evidence>
<dbReference type="OrthoDB" id="4565556at2"/>
<dbReference type="InterPro" id="IPR025734">
    <property type="entry name" value="EspG"/>
</dbReference>
<dbReference type="Proteomes" id="UP000321424">
    <property type="component" value="Unassembled WGS sequence"/>
</dbReference>
<keyword evidence="4" id="KW-0143">Chaperone</keyword>
<proteinExistence type="inferred from homology"/>
<keyword evidence="3" id="KW-0963">Cytoplasm</keyword>
<evidence type="ECO:0000256" key="1">
    <source>
        <dbReference type="ARBA" id="ARBA00004496"/>
    </source>
</evidence>
<keyword evidence="6" id="KW-1185">Reference proteome</keyword>
<evidence type="ECO:0000313" key="6">
    <source>
        <dbReference type="Proteomes" id="UP000321424"/>
    </source>
</evidence>
<comment type="subcellular location">
    <subcellularLocation>
        <location evidence="1">Cytoplasm</location>
    </subcellularLocation>
</comment>
<dbReference type="RefSeq" id="WP_147128991.1">
    <property type="nucleotide sequence ID" value="NZ_BJXA01000005.1"/>
</dbReference>
<reference evidence="5 6" key="1">
    <citation type="submission" date="2019-07" db="EMBL/GenBank/DDBJ databases">
        <title>Whole genome shotgun sequence of Nocardia ninae NBRC 108245.</title>
        <authorList>
            <person name="Hosoyama A."/>
            <person name="Uohara A."/>
            <person name="Ohji S."/>
            <person name="Ichikawa N."/>
        </authorList>
    </citation>
    <scope>NUCLEOTIDE SEQUENCE [LARGE SCALE GENOMIC DNA]</scope>
    <source>
        <strain evidence="5 6">NBRC 108245</strain>
    </source>
</reference>
<evidence type="ECO:0000256" key="4">
    <source>
        <dbReference type="ARBA" id="ARBA00023186"/>
    </source>
</evidence>
<dbReference type="EMBL" id="BJXA01000005">
    <property type="protein sequence ID" value="GEM36761.1"/>
    <property type="molecule type" value="Genomic_DNA"/>
</dbReference>
<organism evidence="5 6">
    <name type="scientific">Nocardia ninae NBRC 108245</name>
    <dbReference type="NCBI Taxonomy" id="1210091"/>
    <lineage>
        <taxon>Bacteria</taxon>
        <taxon>Bacillati</taxon>
        <taxon>Actinomycetota</taxon>
        <taxon>Actinomycetes</taxon>
        <taxon>Mycobacteriales</taxon>
        <taxon>Nocardiaceae</taxon>
        <taxon>Nocardia</taxon>
    </lineage>
</organism>
<gene>
    <name evidence="5" type="ORF">NN4_12800</name>
</gene>
<evidence type="ECO:0000313" key="5">
    <source>
        <dbReference type="EMBL" id="GEM36761.1"/>
    </source>
</evidence>
<sequence length="261" mass="28593">MSRTWRLTDVELIDLWDSLFQDRLPAPLFALYRGESTEDWARLRAEARARTADLDDGALHDALIRVARADVLVSAKGFDPRHQDRPDGLVRVLGARQGAVATLISQLPGESIWHSGGYVITVGAADRLAGAIAGALPERAAGRVPDTPLVTAPDDGATDHYYGRSKVQESYADADRRSAEWLGKQAEFLGVIETRLGSSIFGPRGITRYRIEWHDLVDDGRYAVTDTAGPVATPVDRPLLATMITAHITTVLQTLEDERRA</sequence>
<name>A0A511M853_9NOCA</name>
<dbReference type="Pfam" id="PF14011">
    <property type="entry name" value="ESX-1_EspG"/>
    <property type="match status" value="1"/>
</dbReference>
<accession>A0A511M853</accession>